<name>A0ACB9YL44_9PEZI</name>
<dbReference type="Proteomes" id="UP001497700">
    <property type="component" value="Unassembled WGS sequence"/>
</dbReference>
<sequence length="400" mass="44668">MAATPLSYYPSEDQLAARIKSFETTPFVAEQGNLGDHAKLPRSLESPLAWSREDIENDMHKCILKLSQADVTALEQAARDFEDRSVPLSNISPENFVLPQHLKSSLRSVSNQCYHGRGFTVVQGLDPTKYSPELNVVLYAGITAHVAPQHGFLDKDRQKVLCHVVNAAGEVSPTEAAKKSPGFTDGPLAFHTDNCEILALYALDVATTGGQTFVSSSYQLFNELATTRPEVLQTLSDYWVLDTFKDYSQFPPVTRPMLHASDAGNVMFTYSRFPMAGFKGKQRNANLVPVSEKQIAAMDAVQYTMAKNAVPLPWSKGDIAFINDMAIMHARSSFTESGQGLQRHLLKFYLRDPVQNWKVPESAEKHWEKIYGPNTPEGKRDEEWCIRYEAGQEDTWESNG</sequence>
<comment type="caution">
    <text evidence="1">The sequence shown here is derived from an EMBL/GenBank/DDBJ whole genome shotgun (WGS) entry which is preliminary data.</text>
</comment>
<gene>
    <name evidence="1" type="ORF">F4820DRAFT_466670</name>
</gene>
<evidence type="ECO:0000313" key="1">
    <source>
        <dbReference type="EMBL" id="KAI4859663.1"/>
    </source>
</evidence>
<reference evidence="1 2" key="1">
    <citation type="journal article" date="2022" name="New Phytol.">
        <title>Ecological generalism drives hyperdiversity of secondary metabolite gene clusters in xylarialean endophytes.</title>
        <authorList>
            <person name="Franco M.E.E."/>
            <person name="Wisecaver J.H."/>
            <person name="Arnold A.E."/>
            <person name="Ju Y.M."/>
            <person name="Slot J.C."/>
            <person name="Ahrendt S."/>
            <person name="Moore L.P."/>
            <person name="Eastman K.E."/>
            <person name="Scott K."/>
            <person name="Konkel Z."/>
            <person name="Mondo S.J."/>
            <person name="Kuo A."/>
            <person name="Hayes R.D."/>
            <person name="Haridas S."/>
            <person name="Andreopoulos B."/>
            <person name="Riley R."/>
            <person name="LaButti K."/>
            <person name="Pangilinan J."/>
            <person name="Lipzen A."/>
            <person name="Amirebrahimi M."/>
            <person name="Yan J."/>
            <person name="Adam C."/>
            <person name="Keymanesh K."/>
            <person name="Ng V."/>
            <person name="Louie K."/>
            <person name="Northen T."/>
            <person name="Drula E."/>
            <person name="Henrissat B."/>
            <person name="Hsieh H.M."/>
            <person name="Youens-Clark K."/>
            <person name="Lutzoni F."/>
            <person name="Miadlikowska J."/>
            <person name="Eastwood D.C."/>
            <person name="Hamelin R.C."/>
            <person name="Grigoriev I.V."/>
            <person name="U'Ren J.M."/>
        </authorList>
    </citation>
    <scope>NUCLEOTIDE SEQUENCE [LARGE SCALE GENOMIC DNA]</scope>
    <source>
        <strain evidence="1 2">CBS 119005</strain>
    </source>
</reference>
<dbReference type="EMBL" id="MU393620">
    <property type="protein sequence ID" value="KAI4859663.1"/>
    <property type="molecule type" value="Genomic_DNA"/>
</dbReference>
<proteinExistence type="predicted"/>
<accession>A0ACB9YL44</accession>
<keyword evidence="2" id="KW-1185">Reference proteome</keyword>
<organism evidence="1 2">
    <name type="scientific">Hypoxylon rubiginosum</name>
    <dbReference type="NCBI Taxonomy" id="110542"/>
    <lineage>
        <taxon>Eukaryota</taxon>
        <taxon>Fungi</taxon>
        <taxon>Dikarya</taxon>
        <taxon>Ascomycota</taxon>
        <taxon>Pezizomycotina</taxon>
        <taxon>Sordariomycetes</taxon>
        <taxon>Xylariomycetidae</taxon>
        <taxon>Xylariales</taxon>
        <taxon>Hypoxylaceae</taxon>
        <taxon>Hypoxylon</taxon>
    </lineage>
</organism>
<evidence type="ECO:0000313" key="2">
    <source>
        <dbReference type="Proteomes" id="UP001497700"/>
    </source>
</evidence>
<protein>
    <submittedName>
        <fullName evidence="1">Clavaminate synthase-like protein</fullName>
    </submittedName>
</protein>